<sequence>MNSQMATTPSAPSSDPLQRTAYIEYIRSCYHNDPEAFSYYEALVDYIERGTKKYLNSSEEKPRVFEARSPISSISYPTSFPFDILEWADHSDRPRIVMLEGFPSPSAVLDLAQRWWLRPEFFIEHIFGSQNNQRGFYSIPTLPSRQENIIRIHFSSLVKSLVEGSSLTSYLGKRSEVEEACQQYEKQLLNGNRYGVTRYRDIHQHDTYYCSVEHVTSFTVVPNKSPWVAVYLTDQGKSLLEDVRLPWTTYHSGITSLKSGTAVGTVPIVPYNAPITTKRFDQSLAARYLSHQADSCDNNQSSNGSGNNGFTSATSFSQLHPPRNIVVHDQTDMQLLTEDPFFLLVSLFTTSALSFTQLLNYLSISIAECRNTEIVLLDVKLERLRHCVRIIHRVESALTENLHWIARGGCDTWPRVRPGTDTATRKQVLQARLRADHKALQQRCVVMRQECESAMMMLVNYSQLRCGEQGTMQADEIHRLTKLTSFFVPLSFVTSFFGMNVKELQPSYASIWVFVLAAVVISATSYATMFWTTVWGLVSETWRRVTMSA</sequence>
<organism evidence="1 2">
    <name type="scientific">Hypoxylon rubiginosum</name>
    <dbReference type="NCBI Taxonomy" id="110542"/>
    <lineage>
        <taxon>Eukaryota</taxon>
        <taxon>Fungi</taxon>
        <taxon>Dikarya</taxon>
        <taxon>Ascomycota</taxon>
        <taxon>Pezizomycotina</taxon>
        <taxon>Sordariomycetes</taxon>
        <taxon>Xylariomycetidae</taxon>
        <taxon>Xylariales</taxon>
        <taxon>Hypoxylaceae</taxon>
        <taxon>Hypoxylon</taxon>
    </lineage>
</organism>
<gene>
    <name evidence="1" type="ORF">F4821DRAFT_183429</name>
</gene>
<dbReference type="Proteomes" id="UP001497680">
    <property type="component" value="Unassembled WGS sequence"/>
</dbReference>
<evidence type="ECO:0000313" key="1">
    <source>
        <dbReference type="EMBL" id="KAI6083737.1"/>
    </source>
</evidence>
<name>A0ACC0CTJ4_9PEZI</name>
<evidence type="ECO:0000313" key="2">
    <source>
        <dbReference type="Proteomes" id="UP001497680"/>
    </source>
</evidence>
<reference evidence="1 2" key="1">
    <citation type="journal article" date="2022" name="New Phytol.">
        <title>Ecological generalism drives hyperdiversity of secondary metabolite gene clusters in xylarialean endophytes.</title>
        <authorList>
            <person name="Franco M.E.E."/>
            <person name="Wisecaver J.H."/>
            <person name="Arnold A.E."/>
            <person name="Ju Y.M."/>
            <person name="Slot J.C."/>
            <person name="Ahrendt S."/>
            <person name="Moore L.P."/>
            <person name="Eastman K.E."/>
            <person name="Scott K."/>
            <person name="Konkel Z."/>
            <person name="Mondo S.J."/>
            <person name="Kuo A."/>
            <person name="Hayes R.D."/>
            <person name="Haridas S."/>
            <person name="Andreopoulos B."/>
            <person name="Riley R."/>
            <person name="LaButti K."/>
            <person name="Pangilinan J."/>
            <person name="Lipzen A."/>
            <person name="Amirebrahimi M."/>
            <person name="Yan J."/>
            <person name="Adam C."/>
            <person name="Keymanesh K."/>
            <person name="Ng V."/>
            <person name="Louie K."/>
            <person name="Northen T."/>
            <person name="Drula E."/>
            <person name="Henrissat B."/>
            <person name="Hsieh H.M."/>
            <person name="Youens-Clark K."/>
            <person name="Lutzoni F."/>
            <person name="Miadlikowska J."/>
            <person name="Eastwood D.C."/>
            <person name="Hamelin R.C."/>
            <person name="Grigoriev I.V."/>
            <person name="U'Ren J.M."/>
        </authorList>
    </citation>
    <scope>NUCLEOTIDE SEQUENCE [LARGE SCALE GENOMIC DNA]</scope>
    <source>
        <strain evidence="1 2">ER1909</strain>
    </source>
</reference>
<proteinExistence type="predicted"/>
<comment type="caution">
    <text evidence="1">The sequence shown here is derived from an EMBL/GenBank/DDBJ whole genome shotgun (WGS) entry which is preliminary data.</text>
</comment>
<protein>
    <submittedName>
        <fullName evidence="1">Uncharacterized protein</fullName>
    </submittedName>
</protein>
<accession>A0ACC0CTJ4</accession>
<keyword evidence="2" id="KW-1185">Reference proteome</keyword>
<dbReference type="EMBL" id="MU394347">
    <property type="protein sequence ID" value="KAI6083737.1"/>
    <property type="molecule type" value="Genomic_DNA"/>
</dbReference>